<dbReference type="eggNOG" id="COG2273">
    <property type="taxonomic scope" value="Bacteria"/>
</dbReference>
<dbReference type="HOGENOM" id="CLU_050643_0_0_10"/>
<reference evidence="3 4" key="1">
    <citation type="submission" date="2011-04" db="EMBL/GenBank/DDBJ databases">
        <title>The Genome Sequence of Dysgonomonas gadei ATCC BAA-286.</title>
        <authorList>
            <consortium name="The Broad Institute Genome Sequencing Platform"/>
            <person name="Earl A."/>
            <person name="Ward D."/>
            <person name="Feldgarden M."/>
            <person name="Gevers D."/>
            <person name="Pudlo N."/>
            <person name="Martens E."/>
            <person name="Allen-Vercoe E."/>
            <person name="Young S.K."/>
            <person name="Zeng Q."/>
            <person name="Gargeya S."/>
            <person name="Fitzgerald M."/>
            <person name="Haas B."/>
            <person name="Abouelleil A."/>
            <person name="Alvarado L."/>
            <person name="Arachchi H.M."/>
            <person name="Berlin A."/>
            <person name="Brown A."/>
            <person name="Chapman S.B."/>
            <person name="Chen Z."/>
            <person name="Dunbar C."/>
            <person name="Freedman E."/>
            <person name="Gearin G."/>
            <person name="Gellesch M."/>
            <person name="Goldberg J."/>
            <person name="Griggs A."/>
            <person name="Gujja S."/>
            <person name="Heiman D."/>
            <person name="Howarth C."/>
            <person name="Larson L."/>
            <person name="Lui A."/>
            <person name="MacDonald P.J.P."/>
            <person name="Mehta T."/>
            <person name="Montmayeur A."/>
            <person name="Murphy C."/>
            <person name="Neiman D."/>
            <person name="Pearson M."/>
            <person name="Priest M."/>
            <person name="Roberts A."/>
            <person name="Saif S."/>
            <person name="Shea T."/>
            <person name="Shenoy N."/>
            <person name="Sisk P."/>
            <person name="Stolte C."/>
            <person name="Sykes S."/>
            <person name="Yandava C."/>
            <person name="Wortman J."/>
            <person name="Nusbaum C."/>
            <person name="Birren B."/>
        </authorList>
    </citation>
    <scope>NUCLEOTIDE SEQUENCE [LARGE SCALE GENOMIC DNA]</scope>
    <source>
        <strain evidence="3 4">ATCC BAA-286</strain>
    </source>
</reference>
<dbReference type="InterPro" id="IPR000757">
    <property type="entry name" value="Beta-glucanase-like"/>
</dbReference>
<dbReference type="InterPro" id="IPR013320">
    <property type="entry name" value="ConA-like_dom_sf"/>
</dbReference>
<protein>
    <recommendedName>
        <fullName evidence="2">GH16 domain-containing protein</fullName>
    </recommendedName>
</protein>
<name>F5IWR0_9BACT</name>
<feature type="domain" description="GH16" evidence="2">
    <location>
        <begin position="5"/>
        <end position="273"/>
    </location>
</feature>
<evidence type="ECO:0000313" key="4">
    <source>
        <dbReference type="Proteomes" id="UP000004913"/>
    </source>
</evidence>
<dbReference type="RefSeq" id="WP_006799042.1">
    <property type="nucleotide sequence ID" value="NZ_GL891981.1"/>
</dbReference>
<accession>F5IWR0</accession>
<dbReference type="OrthoDB" id="9809583at2"/>
<dbReference type="Pfam" id="PF00722">
    <property type="entry name" value="Glyco_hydro_16"/>
    <property type="match status" value="1"/>
</dbReference>
<evidence type="ECO:0000256" key="1">
    <source>
        <dbReference type="ARBA" id="ARBA00006865"/>
    </source>
</evidence>
<dbReference type="PROSITE" id="PS51762">
    <property type="entry name" value="GH16_2"/>
    <property type="match status" value="1"/>
</dbReference>
<evidence type="ECO:0000313" key="3">
    <source>
        <dbReference type="EMBL" id="EGK02257.1"/>
    </source>
</evidence>
<dbReference type="EMBL" id="ADLV01000018">
    <property type="protein sequence ID" value="EGK02257.1"/>
    <property type="molecule type" value="Genomic_DNA"/>
</dbReference>
<dbReference type="Proteomes" id="UP000004913">
    <property type="component" value="Unassembled WGS sequence"/>
</dbReference>
<dbReference type="InterPro" id="IPR050546">
    <property type="entry name" value="Glycosyl_Hydrlase_16"/>
</dbReference>
<organism evidence="3 4">
    <name type="scientific">Dysgonomonas gadei ATCC BAA-286</name>
    <dbReference type="NCBI Taxonomy" id="742766"/>
    <lineage>
        <taxon>Bacteria</taxon>
        <taxon>Pseudomonadati</taxon>
        <taxon>Bacteroidota</taxon>
        <taxon>Bacteroidia</taxon>
        <taxon>Bacteroidales</taxon>
        <taxon>Dysgonomonadaceae</taxon>
        <taxon>Dysgonomonas</taxon>
    </lineage>
</organism>
<dbReference type="PANTHER" id="PTHR10963:SF55">
    <property type="entry name" value="GLYCOSIDE HYDROLASE FAMILY 16 PROTEIN"/>
    <property type="match status" value="1"/>
</dbReference>
<gene>
    <name evidence="3" type="ORF">HMPREF9455_01527</name>
</gene>
<keyword evidence="4" id="KW-1185">Reference proteome</keyword>
<dbReference type="CDD" id="cd00413">
    <property type="entry name" value="Glyco_hydrolase_16"/>
    <property type="match status" value="1"/>
</dbReference>
<dbReference type="GO" id="GO:0004553">
    <property type="term" value="F:hydrolase activity, hydrolyzing O-glycosyl compounds"/>
    <property type="evidence" value="ECO:0007669"/>
    <property type="project" value="InterPro"/>
</dbReference>
<sequence>MNKTSSYGFPPNPIEKQGHTLEFQDEFELSVLNTDNWIPCYLPQWSSREKSRPNYHFSDGNLVLEITDDQQPWCPEFNGEVKCSSLQTGLYAGPLGTDKGQHKFNEKCIVREEQISHKKYLPQYGYFEIRAKVPDTVSNVAAFWMIGYEEQPEQSAEICIVEIKGCNVEKESSIIGYGIHRFNDPALEEAFHEERFNMDVTQFHIYAADWGPEKVDFYIDNKLIRSIKQSPAYPMQFMLNIYELPTGKEKIGSDLIYPKEFTIDYIRGYRKIQ</sequence>
<dbReference type="GO" id="GO:0005975">
    <property type="term" value="P:carbohydrate metabolic process"/>
    <property type="evidence" value="ECO:0007669"/>
    <property type="project" value="InterPro"/>
</dbReference>
<dbReference type="SUPFAM" id="SSF49899">
    <property type="entry name" value="Concanavalin A-like lectins/glucanases"/>
    <property type="match status" value="1"/>
</dbReference>
<dbReference type="Gene3D" id="2.60.120.200">
    <property type="match status" value="1"/>
</dbReference>
<comment type="similarity">
    <text evidence="1">Belongs to the glycosyl hydrolase 16 family.</text>
</comment>
<comment type="caution">
    <text evidence="3">The sequence shown here is derived from an EMBL/GenBank/DDBJ whole genome shotgun (WGS) entry which is preliminary data.</text>
</comment>
<dbReference type="STRING" id="742766.HMPREF9455_01527"/>
<evidence type="ECO:0000259" key="2">
    <source>
        <dbReference type="PROSITE" id="PS51762"/>
    </source>
</evidence>
<dbReference type="AlphaFoldDB" id="F5IWR0"/>
<proteinExistence type="inferred from homology"/>
<dbReference type="PANTHER" id="PTHR10963">
    <property type="entry name" value="GLYCOSYL HYDROLASE-RELATED"/>
    <property type="match status" value="1"/>
</dbReference>